<name>A0A834W3U0_9FABA</name>
<dbReference type="AlphaFoldDB" id="A0A834W3U0"/>
<protein>
    <submittedName>
        <fullName evidence="1">Uncharacterized protein</fullName>
    </submittedName>
</protein>
<keyword evidence="2" id="KW-1185">Reference proteome</keyword>
<sequence length="84" mass="9604">MQHQFRLLLPTSRFSYGLNIELVDLDLFRAIDSSVISGSKSLSPPKNLDLERRNEISIDRERRKANSLSIRLCFDIVNGTSEPL</sequence>
<evidence type="ECO:0000313" key="1">
    <source>
        <dbReference type="EMBL" id="KAF7807573.1"/>
    </source>
</evidence>
<reference evidence="1" key="1">
    <citation type="submission" date="2020-09" db="EMBL/GenBank/DDBJ databases">
        <title>Genome-Enabled Discovery of Anthraquinone Biosynthesis in Senna tora.</title>
        <authorList>
            <person name="Kang S.-H."/>
            <person name="Pandey R.P."/>
            <person name="Lee C.-M."/>
            <person name="Sim J.-S."/>
            <person name="Jeong J.-T."/>
            <person name="Choi B.-S."/>
            <person name="Jung M."/>
            <person name="Ginzburg D."/>
            <person name="Zhao K."/>
            <person name="Won S.Y."/>
            <person name="Oh T.-J."/>
            <person name="Yu Y."/>
            <person name="Kim N.-H."/>
            <person name="Lee O.R."/>
            <person name="Lee T.-H."/>
            <person name="Bashyal P."/>
            <person name="Kim T.-S."/>
            <person name="Lee W.-H."/>
            <person name="Kawkins C."/>
            <person name="Kim C.-K."/>
            <person name="Kim J.S."/>
            <person name="Ahn B.O."/>
            <person name="Rhee S.Y."/>
            <person name="Sohng J.K."/>
        </authorList>
    </citation>
    <scope>NUCLEOTIDE SEQUENCE</scope>
    <source>
        <tissue evidence="1">Leaf</tissue>
    </source>
</reference>
<dbReference type="EMBL" id="JAAIUW010000012">
    <property type="protein sequence ID" value="KAF7807573.1"/>
    <property type="molecule type" value="Genomic_DNA"/>
</dbReference>
<dbReference type="Proteomes" id="UP000634136">
    <property type="component" value="Unassembled WGS sequence"/>
</dbReference>
<proteinExistence type="predicted"/>
<organism evidence="1 2">
    <name type="scientific">Senna tora</name>
    <dbReference type="NCBI Taxonomy" id="362788"/>
    <lineage>
        <taxon>Eukaryota</taxon>
        <taxon>Viridiplantae</taxon>
        <taxon>Streptophyta</taxon>
        <taxon>Embryophyta</taxon>
        <taxon>Tracheophyta</taxon>
        <taxon>Spermatophyta</taxon>
        <taxon>Magnoliopsida</taxon>
        <taxon>eudicotyledons</taxon>
        <taxon>Gunneridae</taxon>
        <taxon>Pentapetalae</taxon>
        <taxon>rosids</taxon>
        <taxon>fabids</taxon>
        <taxon>Fabales</taxon>
        <taxon>Fabaceae</taxon>
        <taxon>Caesalpinioideae</taxon>
        <taxon>Cassia clade</taxon>
        <taxon>Senna</taxon>
    </lineage>
</organism>
<evidence type="ECO:0000313" key="2">
    <source>
        <dbReference type="Proteomes" id="UP000634136"/>
    </source>
</evidence>
<gene>
    <name evidence="1" type="ORF">G2W53_039734</name>
</gene>
<accession>A0A834W3U0</accession>
<comment type="caution">
    <text evidence="1">The sequence shown here is derived from an EMBL/GenBank/DDBJ whole genome shotgun (WGS) entry which is preliminary data.</text>
</comment>